<proteinExistence type="predicted"/>
<accession>X6LMP8</accession>
<dbReference type="Proteomes" id="UP000023152">
    <property type="component" value="Unassembled WGS sequence"/>
</dbReference>
<dbReference type="AlphaFoldDB" id="X6LMP8"/>
<gene>
    <name evidence="1" type="ORF">RFI_34752</name>
</gene>
<evidence type="ECO:0000313" key="2">
    <source>
        <dbReference type="Proteomes" id="UP000023152"/>
    </source>
</evidence>
<protein>
    <submittedName>
        <fullName evidence="1">Uncharacterized protein</fullName>
    </submittedName>
</protein>
<dbReference type="EMBL" id="ASPP01035189">
    <property type="protein sequence ID" value="ETO02666.1"/>
    <property type="molecule type" value="Genomic_DNA"/>
</dbReference>
<sequence length="237" mass="27857">MPSTKNELLSPWQLFVIVQSLIQNNSDQNNNTVRKVLQRDLQGHYCQNLSKLQLVFLLPCINYLSFLVKDNSLTSSFPNKFRDSNTSDGKYDDLDKKFISILDTDFALRKAGNDAAAHLQRHNAERYVIQLLQHYPEESQSVLKFLFAQSEEIWNNICQFDNGDKCWQVMCVSFRNDFSTWNKFIERLQIVKIFEDDKVRVTFFKNFNVNSTFQQLVTTSPEQLFNFFAFVQKQCIM</sequence>
<evidence type="ECO:0000313" key="1">
    <source>
        <dbReference type="EMBL" id="ETO02666.1"/>
    </source>
</evidence>
<keyword evidence="2" id="KW-1185">Reference proteome</keyword>
<comment type="caution">
    <text evidence="1">The sequence shown here is derived from an EMBL/GenBank/DDBJ whole genome shotgun (WGS) entry which is preliminary data.</text>
</comment>
<name>X6LMP8_RETFI</name>
<organism evidence="1 2">
    <name type="scientific">Reticulomyxa filosa</name>
    <dbReference type="NCBI Taxonomy" id="46433"/>
    <lineage>
        <taxon>Eukaryota</taxon>
        <taxon>Sar</taxon>
        <taxon>Rhizaria</taxon>
        <taxon>Retaria</taxon>
        <taxon>Foraminifera</taxon>
        <taxon>Monothalamids</taxon>
        <taxon>Reticulomyxidae</taxon>
        <taxon>Reticulomyxa</taxon>
    </lineage>
</organism>
<reference evidence="1 2" key="1">
    <citation type="journal article" date="2013" name="Curr. Biol.">
        <title>The Genome of the Foraminiferan Reticulomyxa filosa.</title>
        <authorList>
            <person name="Glockner G."/>
            <person name="Hulsmann N."/>
            <person name="Schleicher M."/>
            <person name="Noegel A.A."/>
            <person name="Eichinger L."/>
            <person name="Gallinger C."/>
            <person name="Pawlowski J."/>
            <person name="Sierra R."/>
            <person name="Euteneuer U."/>
            <person name="Pillet L."/>
            <person name="Moustafa A."/>
            <person name="Platzer M."/>
            <person name="Groth M."/>
            <person name="Szafranski K."/>
            <person name="Schliwa M."/>
        </authorList>
    </citation>
    <scope>NUCLEOTIDE SEQUENCE [LARGE SCALE GENOMIC DNA]</scope>
</reference>